<dbReference type="KEGG" id="nhe:NECHADRAFT_83496"/>
<protein>
    <recommendedName>
        <fullName evidence="1">Heterokaryon incompatibility domain-containing protein</fullName>
    </recommendedName>
</protein>
<name>C7Z465_FUSV7</name>
<dbReference type="PANTHER" id="PTHR33112:SF16">
    <property type="entry name" value="HETEROKARYON INCOMPATIBILITY DOMAIN-CONTAINING PROTEIN"/>
    <property type="match status" value="1"/>
</dbReference>
<reference evidence="2 3" key="1">
    <citation type="journal article" date="2009" name="PLoS Genet.">
        <title>The genome of Nectria haematococca: contribution of supernumerary chromosomes to gene expansion.</title>
        <authorList>
            <person name="Coleman J.J."/>
            <person name="Rounsley S.D."/>
            <person name="Rodriguez-Carres M."/>
            <person name="Kuo A."/>
            <person name="Wasmann C.C."/>
            <person name="Grimwood J."/>
            <person name="Schmutz J."/>
            <person name="Taga M."/>
            <person name="White G.J."/>
            <person name="Zhou S."/>
            <person name="Schwartz D.C."/>
            <person name="Freitag M."/>
            <person name="Ma L.J."/>
            <person name="Danchin E.G."/>
            <person name="Henrissat B."/>
            <person name="Coutinho P.M."/>
            <person name="Nelson D.R."/>
            <person name="Straney D."/>
            <person name="Napoli C.A."/>
            <person name="Barker B.M."/>
            <person name="Gribskov M."/>
            <person name="Rep M."/>
            <person name="Kroken S."/>
            <person name="Molnar I."/>
            <person name="Rensing C."/>
            <person name="Kennell J.C."/>
            <person name="Zamora J."/>
            <person name="Farman M.L."/>
            <person name="Selker E.U."/>
            <person name="Salamov A."/>
            <person name="Shapiro H."/>
            <person name="Pangilinan J."/>
            <person name="Lindquist E."/>
            <person name="Lamers C."/>
            <person name="Grigoriev I.V."/>
            <person name="Geiser D.M."/>
            <person name="Covert S.F."/>
            <person name="Temporini E."/>
            <person name="Vanetten H.D."/>
        </authorList>
    </citation>
    <scope>NUCLEOTIDE SEQUENCE [LARGE SCALE GENOMIC DNA]</scope>
    <source>
        <strain evidence="3">ATCC MYA-4622 / CBS 123669 / FGSC 9596 / NRRL 45880 / 77-13-4</strain>
    </source>
</reference>
<accession>C7Z465</accession>
<feature type="domain" description="Heterokaryon incompatibility" evidence="1">
    <location>
        <begin position="224"/>
        <end position="387"/>
    </location>
</feature>
<dbReference type="eggNOG" id="ENOG502RS90">
    <property type="taxonomic scope" value="Eukaryota"/>
</dbReference>
<dbReference type="OrthoDB" id="2958217at2759"/>
<evidence type="ECO:0000313" key="2">
    <source>
        <dbReference type="EMBL" id="EEU41261.1"/>
    </source>
</evidence>
<evidence type="ECO:0000313" key="3">
    <source>
        <dbReference type="Proteomes" id="UP000005206"/>
    </source>
</evidence>
<dbReference type="HOGENOM" id="CLU_002639_9_0_1"/>
<dbReference type="STRING" id="660122.C7Z465"/>
<dbReference type="GeneID" id="9675625"/>
<dbReference type="InterPro" id="IPR010730">
    <property type="entry name" value="HET"/>
</dbReference>
<gene>
    <name evidence="2" type="ORF">NECHADRAFT_83496</name>
</gene>
<organism evidence="2 3">
    <name type="scientific">Fusarium vanettenii (strain ATCC MYA-4622 / CBS 123669 / FGSC 9596 / NRRL 45880 / 77-13-4)</name>
    <name type="common">Fusarium solani subsp. pisi</name>
    <dbReference type="NCBI Taxonomy" id="660122"/>
    <lineage>
        <taxon>Eukaryota</taxon>
        <taxon>Fungi</taxon>
        <taxon>Dikarya</taxon>
        <taxon>Ascomycota</taxon>
        <taxon>Pezizomycotina</taxon>
        <taxon>Sordariomycetes</taxon>
        <taxon>Hypocreomycetidae</taxon>
        <taxon>Hypocreales</taxon>
        <taxon>Nectriaceae</taxon>
        <taxon>Fusarium</taxon>
        <taxon>Fusarium solani species complex</taxon>
        <taxon>Fusarium vanettenii</taxon>
    </lineage>
</organism>
<evidence type="ECO:0000259" key="1">
    <source>
        <dbReference type="Pfam" id="PF06985"/>
    </source>
</evidence>
<dbReference type="InParanoid" id="C7Z465"/>
<dbReference type="EMBL" id="GG698909">
    <property type="protein sequence ID" value="EEU41261.1"/>
    <property type="molecule type" value="Genomic_DNA"/>
</dbReference>
<keyword evidence="3" id="KW-1185">Reference proteome</keyword>
<dbReference type="VEuPathDB" id="FungiDB:NECHADRAFT_83496"/>
<proteinExistence type="predicted"/>
<dbReference type="AlphaFoldDB" id="C7Z465"/>
<sequence>MSAQEPNPTSSDSCSKRLCERCQGACFDDSLNRGSIALSQGSEMLKFPSNLNTYTAGKGAILPSDFEFHDWLPELPLLSASAECYFCCFLRSAIMDSEIGCQFEVQEISLKIAYAWLPQNNNMPFALYGMCLEIFRPGYKDAFETLRFTIDSQDEQCQGWLRVQSTPSLNFLTQEKISEMSAKLNKFPPSTSDFFPTRVIDLGADPEGEELKLVTKHERLDQSYAALSYCWGTPKDAETQFKTLRCNLHDRYRGFKLSEVSPVIRDAVVVCRAFGVRYLWVDAVCIIQDDAYDWEQESALMAMLFKDAYFVIAAPASDSCNEGFLSLTKPFIHLPFHSKLKPGIHGSYRLVQVPHPDKFGNPAIFYKLAVEDFLSSRWRTRGWVYQERVVGQRILLFGRIGLSAQFHKDDSTTVFAHSAQRYLNYVGWFRIMTGFSGTRLTRQTDRLPAISGLAKLYQDVLHDEYLAGLWRNDLCRGLFWQAEFPHPHRQDLITSLESPDPYIAPSWSWARDSRSVCVYGSQIFDLWQELEVLQQEFTLFDAKMDLVGSNPYGRLRSGKLTLRSKASEVPSGWDFVRKFDHLDNKERIHLRPDWKWFKEGGADAGGLTLFLLGSCIVKRPQPCYCHELSANEDSPSDETLGNTNAKEEQALDLGDSDQVEEDDQRLCLNCKKQLVVYGLLLHPAKEPGRFFRIGIFVSDPKTHVLGGMNLCQDWESRTIELI</sequence>
<dbReference type="PANTHER" id="PTHR33112">
    <property type="entry name" value="DOMAIN PROTEIN, PUTATIVE-RELATED"/>
    <property type="match status" value="1"/>
</dbReference>
<dbReference type="RefSeq" id="XP_003046974.1">
    <property type="nucleotide sequence ID" value="XM_003046928.1"/>
</dbReference>
<dbReference type="OMA" id="DWSHESS"/>
<dbReference type="Proteomes" id="UP000005206">
    <property type="component" value="Chromosome 8"/>
</dbReference>
<dbReference type="Pfam" id="PF06985">
    <property type="entry name" value="HET"/>
    <property type="match status" value="1"/>
</dbReference>